<dbReference type="EMBL" id="MU863901">
    <property type="protein sequence ID" value="KAK4202001.1"/>
    <property type="molecule type" value="Genomic_DNA"/>
</dbReference>
<reference evidence="2" key="2">
    <citation type="submission" date="2023-05" db="EMBL/GenBank/DDBJ databases">
        <authorList>
            <consortium name="Lawrence Berkeley National Laboratory"/>
            <person name="Steindorff A."/>
            <person name="Hensen N."/>
            <person name="Bonometti L."/>
            <person name="Westerberg I."/>
            <person name="Brannstrom I.O."/>
            <person name="Guillou S."/>
            <person name="Cros-Aarteil S."/>
            <person name="Calhoun S."/>
            <person name="Haridas S."/>
            <person name="Kuo A."/>
            <person name="Mondo S."/>
            <person name="Pangilinan J."/>
            <person name="Riley R."/>
            <person name="Labutti K."/>
            <person name="Andreopoulos B."/>
            <person name="Lipzen A."/>
            <person name="Chen C."/>
            <person name="Yanf M."/>
            <person name="Daum C."/>
            <person name="Ng V."/>
            <person name="Clum A."/>
            <person name="Ohm R."/>
            <person name="Martin F."/>
            <person name="Silar P."/>
            <person name="Natvig D."/>
            <person name="Lalanne C."/>
            <person name="Gautier V."/>
            <person name="Ament-Velasquez S.L."/>
            <person name="Kruys A."/>
            <person name="Hutchinson M.I."/>
            <person name="Powell A.J."/>
            <person name="Barry K."/>
            <person name="Miller A.N."/>
            <person name="Grigoriev I.V."/>
            <person name="Debuchy R."/>
            <person name="Gladieux P."/>
            <person name="Thoren M.H."/>
            <person name="Johannesson H."/>
        </authorList>
    </citation>
    <scope>NUCLEOTIDE SEQUENCE</scope>
    <source>
        <strain evidence="2">CBS 315.58</strain>
    </source>
</reference>
<reference evidence="2" key="1">
    <citation type="journal article" date="2023" name="Mol. Phylogenet. Evol.">
        <title>Genome-scale phylogeny and comparative genomics of the fungal order Sordariales.</title>
        <authorList>
            <person name="Hensen N."/>
            <person name="Bonometti L."/>
            <person name="Westerberg I."/>
            <person name="Brannstrom I.O."/>
            <person name="Guillou S."/>
            <person name="Cros-Aarteil S."/>
            <person name="Calhoun S."/>
            <person name="Haridas S."/>
            <person name="Kuo A."/>
            <person name="Mondo S."/>
            <person name="Pangilinan J."/>
            <person name="Riley R."/>
            <person name="LaButti K."/>
            <person name="Andreopoulos B."/>
            <person name="Lipzen A."/>
            <person name="Chen C."/>
            <person name="Yan M."/>
            <person name="Daum C."/>
            <person name="Ng V."/>
            <person name="Clum A."/>
            <person name="Steindorff A."/>
            <person name="Ohm R.A."/>
            <person name="Martin F."/>
            <person name="Silar P."/>
            <person name="Natvig D.O."/>
            <person name="Lalanne C."/>
            <person name="Gautier V."/>
            <person name="Ament-Velasquez S.L."/>
            <person name="Kruys A."/>
            <person name="Hutchinson M.I."/>
            <person name="Powell A.J."/>
            <person name="Barry K."/>
            <person name="Miller A.N."/>
            <person name="Grigoriev I.V."/>
            <person name="Debuchy R."/>
            <person name="Gladieux P."/>
            <person name="Hiltunen Thoren M."/>
            <person name="Johannesson H."/>
        </authorList>
    </citation>
    <scope>NUCLEOTIDE SEQUENCE</scope>
    <source>
        <strain evidence="2">CBS 315.58</strain>
    </source>
</reference>
<proteinExistence type="predicted"/>
<evidence type="ECO:0000313" key="2">
    <source>
        <dbReference type="EMBL" id="KAK4202001.1"/>
    </source>
</evidence>
<protein>
    <recommendedName>
        <fullName evidence="4">Secreted protein</fullName>
    </recommendedName>
</protein>
<keyword evidence="3" id="KW-1185">Reference proteome</keyword>
<gene>
    <name evidence="2" type="ORF">QBC40DRAFT_277219</name>
</gene>
<accession>A0AAN6XKG8</accession>
<comment type="caution">
    <text evidence="2">The sequence shown here is derived from an EMBL/GenBank/DDBJ whole genome shotgun (WGS) entry which is preliminary data.</text>
</comment>
<feature type="signal peptide" evidence="1">
    <location>
        <begin position="1"/>
        <end position="22"/>
    </location>
</feature>
<feature type="chain" id="PRO_5042895264" description="Secreted protein" evidence="1">
    <location>
        <begin position="23"/>
        <end position="74"/>
    </location>
</feature>
<name>A0AAN6XKG8_9PEZI</name>
<dbReference type="AlphaFoldDB" id="A0AAN6XKG8"/>
<evidence type="ECO:0000256" key="1">
    <source>
        <dbReference type="SAM" id="SignalP"/>
    </source>
</evidence>
<evidence type="ECO:0000313" key="3">
    <source>
        <dbReference type="Proteomes" id="UP001303160"/>
    </source>
</evidence>
<dbReference type="Proteomes" id="UP001303160">
    <property type="component" value="Unassembled WGS sequence"/>
</dbReference>
<keyword evidence="1" id="KW-0732">Signal</keyword>
<organism evidence="2 3">
    <name type="scientific">Triangularia verruculosa</name>
    <dbReference type="NCBI Taxonomy" id="2587418"/>
    <lineage>
        <taxon>Eukaryota</taxon>
        <taxon>Fungi</taxon>
        <taxon>Dikarya</taxon>
        <taxon>Ascomycota</taxon>
        <taxon>Pezizomycotina</taxon>
        <taxon>Sordariomycetes</taxon>
        <taxon>Sordariomycetidae</taxon>
        <taxon>Sordariales</taxon>
        <taxon>Podosporaceae</taxon>
        <taxon>Triangularia</taxon>
    </lineage>
</organism>
<sequence>MGTRILALVVHDLLRLFTSGSARWMTLMKERERLLLSGTDCIIAAVPAISCWREDVCVLLVEKARPAKECKIST</sequence>
<evidence type="ECO:0008006" key="4">
    <source>
        <dbReference type="Google" id="ProtNLM"/>
    </source>
</evidence>